<comment type="caution">
    <text evidence="1">The sequence shown here is derived from an EMBL/GenBank/DDBJ whole genome shotgun (WGS) entry which is preliminary data.</text>
</comment>
<evidence type="ECO:0000313" key="2">
    <source>
        <dbReference type="Proteomes" id="UP001152531"/>
    </source>
</evidence>
<evidence type="ECO:0000313" key="1">
    <source>
        <dbReference type="EMBL" id="CAH6720445.1"/>
    </source>
</evidence>
<sequence>MSASSKYSDTNSGVNQGTSSGFVTGVQPSHPGDQEEPMANIDDAYSSDSDEDDVIEQPPTKSNKPGNNAFRQQRLKAYNPVFTAKMVVPLLLVIALIFIPLGAAMWLASHRIEDFAIDYSHCELLANRNTFTEIPDEYLQYNLKNKNWAKPQWKLATDEDQDFEDERNVCQIQFNLAEGLKAPIYLFYRLEKFHANHRRYVISFSEEQIIGHAASEDTVKHTSGQNCQPMSTNDDGKIIYPCGLIANSLFNDTFSHTLTGVNGTSDDYKMTNKGIAWKSDANRFKKTEYSPDEVVPPPNWYKKYPKGYTEDNMPNVETWEEFQNWMHPAGLPTFNKLALRNDDDELPAGTYQIEVGLHFPVLPFKGGKYIYISQRSVMGGKNYFLGYSWIAGGGCCFILAIALLIVNVIKPRKTGDVNLLSWNRESFKANE</sequence>
<keyword evidence="2" id="KW-1185">Reference proteome</keyword>
<name>A0ACA9Y6E5_9ASCO</name>
<accession>A0ACA9Y6E5</accession>
<organism evidence="1 2">
    <name type="scientific">[Candida] jaroonii</name>
    <dbReference type="NCBI Taxonomy" id="467808"/>
    <lineage>
        <taxon>Eukaryota</taxon>
        <taxon>Fungi</taxon>
        <taxon>Dikarya</taxon>
        <taxon>Ascomycota</taxon>
        <taxon>Saccharomycotina</taxon>
        <taxon>Pichiomycetes</taxon>
        <taxon>Debaryomycetaceae</taxon>
        <taxon>Yamadazyma</taxon>
    </lineage>
</organism>
<dbReference type="Proteomes" id="UP001152531">
    <property type="component" value="Unassembled WGS sequence"/>
</dbReference>
<proteinExistence type="predicted"/>
<reference evidence="1" key="1">
    <citation type="submission" date="2022-06" db="EMBL/GenBank/DDBJ databases">
        <authorList>
            <person name="Legras J.-L."/>
            <person name="Devillers H."/>
            <person name="Grondin C."/>
        </authorList>
    </citation>
    <scope>NUCLEOTIDE SEQUENCE</scope>
    <source>
        <strain evidence="1">CLIB 1444</strain>
    </source>
</reference>
<gene>
    <name evidence="1" type="ORF">CLIB1444_04S00210</name>
</gene>
<dbReference type="EMBL" id="CALSDN010000004">
    <property type="protein sequence ID" value="CAH6720445.1"/>
    <property type="molecule type" value="Genomic_DNA"/>
</dbReference>
<protein>
    <submittedName>
        <fullName evidence="1">Alkylphosphocholine resistance protein Lem3p</fullName>
    </submittedName>
</protein>